<gene>
    <name evidence="2" type="ORF">SAMN05216223_13154</name>
</gene>
<proteinExistence type="predicted"/>
<dbReference type="InterPro" id="IPR037401">
    <property type="entry name" value="SnoaL-like"/>
</dbReference>
<dbReference type="Proteomes" id="UP000236754">
    <property type="component" value="Unassembled WGS sequence"/>
</dbReference>
<dbReference type="OrthoDB" id="3257148at2"/>
<protein>
    <submittedName>
        <fullName evidence="2">SnoaL-like domain-containing protein</fullName>
    </submittedName>
</protein>
<dbReference type="AlphaFoldDB" id="A0A1H6ECY6"/>
<dbReference type="SUPFAM" id="SSF54427">
    <property type="entry name" value="NTF2-like"/>
    <property type="match status" value="1"/>
</dbReference>
<dbReference type="Gene3D" id="3.10.450.50">
    <property type="match status" value="1"/>
</dbReference>
<dbReference type="Pfam" id="PF12680">
    <property type="entry name" value="SnoaL_2"/>
    <property type="match status" value="1"/>
</dbReference>
<keyword evidence="3" id="KW-1185">Reference proteome</keyword>
<evidence type="ECO:0000313" key="3">
    <source>
        <dbReference type="Proteomes" id="UP000236754"/>
    </source>
</evidence>
<dbReference type="EMBL" id="FNVU01000031">
    <property type="protein sequence ID" value="SEG94879.1"/>
    <property type="molecule type" value="Genomic_DNA"/>
</dbReference>
<accession>A0A1H6ECY6</accession>
<dbReference type="RefSeq" id="WP_160145203.1">
    <property type="nucleotide sequence ID" value="NZ_FNVU01000031.1"/>
</dbReference>
<evidence type="ECO:0000259" key="1">
    <source>
        <dbReference type="Pfam" id="PF12680"/>
    </source>
</evidence>
<sequence>MTPEQTLSLVRRYHEAWTTTKDFDTAAQFLAEDLKTDLPVNTYADKQEFAAAIRGFGEMASSVRVLSACAGPGEAAMVYDLELGPIGTLRIAEQFVVAEGRITSIRQVHDTATMRAAGFVPPLPQ</sequence>
<organism evidence="2 3">
    <name type="scientific">Actinacidiphila yanglinensis</name>
    <dbReference type="NCBI Taxonomy" id="310779"/>
    <lineage>
        <taxon>Bacteria</taxon>
        <taxon>Bacillati</taxon>
        <taxon>Actinomycetota</taxon>
        <taxon>Actinomycetes</taxon>
        <taxon>Kitasatosporales</taxon>
        <taxon>Streptomycetaceae</taxon>
        <taxon>Actinacidiphila</taxon>
    </lineage>
</organism>
<reference evidence="2 3" key="1">
    <citation type="submission" date="2016-10" db="EMBL/GenBank/DDBJ databases">
        <authorList>
            <person name="de Groot N.N."/>
        </authorList>
    </citation>
    <scope>NUCLEOTIDE SEQUENCE [LARGE SCALE GENOMIC DNA]</scope>
    <source>
        <strain evidence="2 3">CGMCC 4.2023</strain>
    </source>
</reference>
<name>A0A1H6ECY6_9ACTN</name>
<feature type="domain" description="SnoaL-like" evidence="1">
    <location>
        <begin position="10"/>
        <end position="104"/>
    </location>
</feature>
<dbReference type="InterPro" id="IPR032710">
    <property type="entry name" value="NTF2-like_dom_sf"/>
</dbReference>
<evidence type="ECO:0000313" key="2">
    <source>
        <dbReference type="EMBL" id="SEG94879.1"/>
    </source>
</evidence>